<evidence type="ECO:0000313" key="3">
    <source>
        <dbReference type="EMBL" id="OAY47963.1"/>
    </source>
</evidence>
<dbReference type="Pfam" id="PF11926">
    <property type="entry name" value="DUF3444"/>
    <property type="match status" value="1"/>
</dbReference>
<dbReference type="Gramene" id="Manes.06G120300.1.v8.1">
    <property type="protein sequence ID" value="Manes.06G120300.1.v8.1.CDS.1"/>
    <property type="gene ID" value="Manes.06G120300.v8.1"/>
</dbReference>
<dbReference type="PRINTS" id="PR00625">
    <property type="entry name" value="JDOMAIN"/>
</dbReference>
<dbReference type="Gene3D" id="1.10.287.110">
    <property type="entry name" value="DnaJ domain"/>
    <property type="match status" value="1"/>
</dbReference>
<evidence type="ECO:0000259" key="2">
    <source>
        <dbReference type="PROSITE" id="PS50076"/>
    </source>
</evidence>
<dbReference type="InterPro" id="IPR036869">
    <property type="entry name" value="J_dom_sf"/>
</dbReference>
<dbReference type="CDD" id="cd06257">
    <property type="entry name" value="DnaJ"/>
    <property type="match status" value="1"/>
</dbReference>
<evidence type="ECO:0000313" key="4">
    <source>
        <dbReference type="Proteomes" id="UP000091857"/>
    </source>
</evidence>
<comment type="caution">
    <text evidence="3">The sequence shown here is derived from an EMBL/GenBank/DDBJ whole genome shotgun (WGS) entry which is preliminary data.</text>
</comment>
<dbReference type="PROSITE" id="PS00636">
    <property type="entry name" value="DNAJ_1"/>
    <property type="match status" value="1"/>
</dbReference>
<reference evidence="4" key="1">
    <citation type="journal article" date="2016" name="Nat. Biotechnol.">
        <title>Sequencing wild and cultivated cassava and related species reveals extensive interspecific hybridization and genetic diversity.</title>
        <authorList>
            <person name="Bredeson J.V."/>
            <person name="Lyons J.B."/>
            <person name="Prochnik S.E."/>
            <person name="Wu G.A."/>
            <person name="Ha C.M."/>
            <person name="Edsinger-Gonzales E."/>
            <person name="Grimwood J."/>
            <person name="Schmutz J."/>
            <person name="Rabbi I.Y."/>
            <person name="Egesi C."/>
            <person name="Nauluvula P."/>
            <person name="Lebot V."/>
            <person name="Ndunguru J."/>
            <person name="Mkamilo G."/>
            <person name="Bart R.S."/>
            <person name="Setter T.L."/>
            <person name="Gleadow R.M."/>
            <person name="Kulakow P."/>
            <person name="Ferguson M.E."/>
            <person name="Rounsley S."/>
            <person name="Rokhsar D.S."/>
        </authorList>
    </citation>
    <scope>NUCLEOTIDE SEQUENCE [LARGE SCALE GENOMIC DNA]</scope>
    <source>
        <strain evidence="4">cv. AM560-2</strain>
    </source>
</reference>
<dbReference type="SUPFAM" id="SSF46565">
    <property type="entry name" value="Chaperone J-domain"/>
    <property type="match status" value="1"/>
</dbReference>
<dbReference type="PANTHER" id="PTHR44137">
    <property type="entry name" value="BNAC03G44070D PROTEIN"/>
    <property type="match status" value="1"/>
</dbReference>
<accession>A0A2C9VQ97</accession>
<keyword evidence="4" id="KW-1185">Reference proteome</keyword>
<dbReference type="OMA" id="ENQVWAI"/>
<feature type="domain" description="J" evidence="2">
    <location>
        <begin position="66"/>
        <end position="130"/>
    </location>
</feature>
<dbReference type="InterPro" id="IPR018253">
    <property type="entry name" value="DnaJ_domain_CS"/>
</dbReference>
<name>A0A2C9VQ97_MANES</name>
<gene>
    <name evidence="3" type="ORF">MANES_06G120300v8</name>
</gene>
<feature type="region of interest" description="Disordered" evidence="1">
    <location>
        <begin position="705"/>
        <end position="743"/>
    </location>
</feature>
<dbReference type="Gramene" id="Manes.06G120300.2.v8.1">
    <property type="protein sequence ID" value="Manes.06G120300.2.v8.1.CDS.1"/>
    <property type="gene ID" value="Manes.06G120300.v8.1"/>
</dbReference>
<dbReference type="EMBL" id="CM004392">
    <property type="protein sequence ID" value="OAY47963.1"/>
    <property type="molecule type" value="Genomic_DNA"/>
</dbReference>
<proteinExistence type="predicted"/>
<dbReference type="InterPro" id="IPR001623">
    <property type="entry name" value="DnaJ_domain"/>
</dbReference>
<organism evidence="3 4">
    <name type="scientific">Manihot esculenta</name>
    <name type="common">Cassava</name>
    <name type="synonym">Jatropha manihot</name>
    <dbReference type="NCBI Taxonomy" id="3983"/>
    <lineage>
        <taxon>Eukaryota</taxon>
        <taxon>Viridiplantae</taxon>
        <taxon>Streptophyta</taxon>
        <taxon>Embryophyta</taxon>
        <taxon>Tracheophyta</taxon>
        <taxon>Spermatophyta</taxon>
        <taxon>Magnoliopsida</taxon>
        <taxon>eudicotyledons</taxon>
        <taxon>Gunneridae</taxon>
        <taxon>Pentapetalae</taxon>
        <taxon>rosids</taxon>
        <taxon>fabids</taxon>
        <taxon>Malpighiales</taxon>
        <taxon>Euphorbiaceae</taxon>
        <taxon>Crotonoideae</taxon>
        <taxon>Manihoteae</taxon>
        <taxon>Manihot</taxon>
    </lineage>
</organism>
<dbReference type="PROSITE" id="PS50076">
    <property type="entry name" value="DNAJ_2"/>
    <property type="match status" value="1"/>
</dbReference>
<feature type="compositionally biased region" description="Basic and acidic residues" evidence="1">
    <location>
        <begin position="712"/>
        <end position="743"/>
    </location>
</feature>
<protein>
    <recommendedName>
        <fullName evidence="2">J domain-containing protein</fullName>
    </recommendedName>
</protein>
<dbReference type="Proteomes" id="UP000091857">
    <property type="component" value="Chromosome 6"/>
</dbReference>
<dbReference type="OrthoDB" id="66964at2759"/>
<dbReference type="AlphaFoldDB" id="A0A2C9VQ97"/>
<sequence length="771" mass="87241">MESNKEDAFRAKQIAEKKFIERDISGAKRFAMKAHNLCPGLDGLSQFLATLNVYISAERRMHGETDWYRVLGVDPLADDDTIRKHYRKLALILHPDKNKSVGAEGAFKILSEAWSLLSDKTKRNAYDQKRTLCNRFQKVPDLNSPMPAGQNSFRNFFCDNKSNTIQKSAYPKPVPPPQFSNPNTFVTICKFCKLGFEYHISFAQSTVVCYNCNSPFVAVEIPRSPMNGNDPPSTWTPYMQGLNDAQRSRPEDLYASGMRPVSTPNLGPVTQSGIFGKVGSFAGVPSAARENNIRRESLLKQTGSYKVAGASLAAGSSNASVISTSKGDGLKKRRRIGEHRVKRTANQITNRNGGVGSQKGCFEMGWRNISRSNNSTRELSQLELRNMLMEKAKMDIRMKLKGCSIPTAVSMTSGKEMEKEEKAKQKASLTSMNTEGNKCPEFVDTKTRVQAELSMANFDDYPDTKGTHPLSMAVPDPDFHNFDKDRTEKSFGDNQVWAAYDDDDGMPRYYAIIHRVISRRPLRMQISWLNSKSNRELAPLNWIGAGFYKTSGVFWIGKHEVNKSLNSFSHKVKWAKGKRGTIQIYPRKGDVWALYRNWSPDWNELTPDEVIHKYDMVEVLEDYEEERGVTVAPLMKVYGFKTVFCRHSDSSKTKTIPREDLFRLSHQVPSYPLTGQEGLNVPSGCLELDPASMPSELLNMLPEVQEEEMGENAERTRDPLGDMKTSKEQLVEDGEMKEKDAKKDVAEVRMDKGKELKVEKLIVYKRKRQRN</sequence>
<evidence type="ECO:0000256" key="1">
    <source>
        <dbReference type="SAM" id="MobiDB-lite"/>
    </source>
</evidence>
<dbReference type="SMART" id="SM00271">
    <property type="entry name" value="DnaJ"/>
    <property type="match status" value="1"/>
</dbReference>
<dbReference type="Pfam" id="PF00226">
    <property type="entry name" value="DnaJ"/>
    <property type="match status" value="1"/>
</dbReference>
<dbReference type="InterPro" id="IPR024593">
    <property type="entry name" value="DUF3444"/>
</dbReference>
<dbReference type="STRING" id="3983.A0A2C9VQ97"/>
<dbReference type="PANTHER" id="PTHR44137:SF51">
    <property type="entry name" value="MOLECULAR CHAPERONE HSP40_DNAJ FAMILY PROTEIN"/>
    <property type="match status" value="1"/>
</dbReference>